<dbReference type="GO" id="GO:0006935">
    <property type="term" value="P:chemotaxis"/>
    <property type="evidence" value="ECO:0007669"/>
    <property type="project" value="InterPro"/>
</dbReference>
<dbReference type="EMBL" id="LITT01000058">
    <property type="protein sequence ID" value="OAA83457.1"/>
    <property type="molecule type" value="Genomic_DNA"/>
</dbReference>
<dbReference type="PRINTS" id="PR00260">
    <property type="entry name" value="CHEMTRNSDUCR"/>
</dbReference>
<dbReference type="SMART" id="SM00283">
    <property type="entry name" value="MA"/>
    <property type="match status" value="1"/>
</dbReference>
<evidence type="ECO:0000259" key="4">
    <source>
        <dbReference type="PROSITE" id="PS50111"/>
    </source>
</evidence>
<dbReference type="GO" id="GO:0016020">
    <property type="term" value="C:membrane"/>
    <property type="evidence" value="ECO:0007669"/>
    <property type="project" value="InterPro"/>
</dbReference>
<evidence type="ECO:0000256" key="2">
    <source>
        <dbReference type="ARBA" id="ARBA00029447"/>
    </source>
</evidence>
<name>A0A168LN36_9CLOT</name>
<dbReference type="Pfam" id="PF10114">
    <property type="entry name" value="PocR"/>
    <property type="match status" value="1"/>
</dbReference>
<evidence type="ECO:0000313" key="5">
    <source>
        <dbReference type="EMBL" id="OAA83457.1"/>
    </source>
</evidence>
<gene>
    <name evidence="5" type="primary">yfmS_8</name>
    <name evidence="5" type="ORF">WY13_03243</name>
</gene>
<protein>
    <submittedName>
        <fullName evidence="5">Putative sensory transducer protein YfmS</fullName>
    </submittedName>
</protein>
<feature type="domain" description="Methyl-accepting transducer" evidence="4">
    <location>
        <begin position="179"/>
        <end position="369"/>
    </location>
</feature>
<reference evidence="5 6" key="1">
    <citation type="journal article" date="2015" name="Biotechnol. Bioeng.">
        <title>Genome sequence and phenotypic characterization of Caulobacter segnis.</title>
        <authorList>
            <person name="Patel S."/>
            <person name="Fletcher B."/>
            <person name="Scott D.C."/>
            <person name="Ely B."/>
        </authorList>
    </citation>
    <scope>NUCLEOTIDE SEQUENCE [LARGE SCALE GENOMIC DNA]</scope>
    <source>
        <strain evidence="5 6">ERI-2</strain>
    </source>
</reference>
<dbReference type="GO" id="GO:0004888">
    <property type="term" value="F:transmembrane signaling receptor activity"/>
    <property type="evidence" value="ECO:0007669"/>
    <property type="project" value="InterPro"/>
</dbReference>
<organism evidence="5 6">
    <name type="scientific">Clostridium ljungdahlii</name>
    <dbReference type="NCBI Taxonomy" id="1538"/>
    <lineage>
        <taxon>Bacteria</taxon>
        <taxon>Bacillati</taxon>
        <taxon>Bacillota</taxon>
        <taxon>Clostridia</taxon>
        <taxon>Eubacteriales</taxon>
        <taxon>Clostridiaceae</taxon>
        <taxon>Clostridium</taxon>
    </lineage>
</organism>
<comment type="similarity">
    <text evidence="2">Belongs to the methyl-accepting chemotaxis (MCP) protein family.</text>
</comment>
<proteinExistence type="inferred from homology"/>
<dbReference type="PROSITE" id="PS50111">
    <property type="entry name" value="CHEMOTAXIS_TRANSDUC_2"/>
    <property type="match status" value="1"/>
</dbReference>
<sequence>MDYNYDKYIISYACINLGGIYVDMDNKTQKKDFNEIKIGDIIDLKFLQELQDNFSKGTGTASISIDDTGSPVTEGSCFTDFCMKLTRKCKIGNERCQKCDKKGGEESYRTGKPAVYTCHAGLTDYAAPIVLQGKVIGSIIGGQVLTAPPDEDKFRKIALEIGVDPNEYIEALRKVKVVEKDRVEAIAKVLYMMANTLSKLGYNQYKLEYMGKGINESLQQISQAMEGLASSAVTVSENQQSLNKEIQSIKELSSKIYEIIGSIKSIADQTKMLGLNAAIEAARAGEFGKGFGVVSDEIRKLSDSSKETAARVIELTSNIQTSVSKTLETSDYTSKTTENEAAAIQQINSGLQEVLSMTTEMKELTHDLK</sequence>
<dbReference type="InterPro" id="IPR018771">
    <property type="entry name" value="PocR_dom"/>
</dbReference>
<dbReference type="PANTHER" id="PTHR32089:SF112">
    <property type="entry name" value="LYSOZYME-LIKE PROTEIN-RELATED"/>
    <property type="match status" value="1"/>
</dbReference>
<dbReference type="AlphaFoldDB" id="A0A168LN36"/>
<dbReference type="Proteomes" id="UP000077407">
    <property type="component" value="Unassembled WGS sequence"/>
</dbReference>
<dbReference type="InterPro" id="IPR004090">
    <property type="entry name" value="Chemotax_Me-accpt_rcpt"/>
</dbReference>
<dbReference type="SUPFAM" id="SSF58104">
    <property type="entry name" value="Methyl-accepting chemotaxis protein (MCP) signaling domain"/>
    <property type="match status" value="1"/>
</dbReference>
<dbReference type="PANTHER" id="PTHR32089">
    <property type="entry name" value="METHYL-ACCEPTING CHEMOTAXIS PROTEIN MCPB"/>
    <property type="match status" value="1"/>
</dbReference>
<evidence type="ECO:0000313" key="6">
    <source>
        <dbReference type="Proteomes" id="UP000077407"/>
    </source>
</evidence>
<dbReference type="PATRIC" id="fig|1538.10.peg.3299"/>
<dbReference type="InterPro" id="IPR004089">
    <property type="entry name" value="MCPsignal_dom"/>
</dbReference>
<evidence type="ECO:0000256" key="1">
    <source>
        <dbReference type="ARBA" id="ARBA00023224"/>
    </source>
</evidence>
<dbReference type="Gene3D" id="1.10.287.950">
    <property type="entry name" value="Methyl-accepting chemotaxis protein"/>
    <property type="match status" value="1"/>
</dbReference>
<keyword evidence="1 3" id="KW-0807">Transducer</keyword>
<dbReference type="Pfam" id="PF00015">
    <property type="entry name" value="MCPsignal"/>
    <property type="match status" value="1"/>
</dbReference>
<dbReference type="GO" id="GO:0007165">
    <property type="term" value="P:signal transduction"/>
    <property type="evidence" value="ECO:0007669"/>
    <property type="project" value="UniProtKB-KW"/>
</dbReference>
<comment type="caution">
    <text evidence="5">The sequence shown here is derived from an EMBL/GenBank/DDBJ whole genome shotgun (WGS) entry which is preliminary data.</text>
</comment>
<accession>A0A168LN36</accession>
<evidence type="ECO:0000256" key="3">
    <source>
        <dbReference type="PROSITE-ProRule" id="PRU00284"/>
    </source>
</evidence>